<evidence type="ECO:0000313" key="1">
    <source>
        <dbReference type="EMBL" id="KAJ1136825.1"/>
    </source>
</evidence>
<organism evidence="1 2">
    <name type="scientific">Pleurodeles waltl</name>
    <name type="common">Iberian ribbed newt</name>
    <dbReference type="NCBI Taxonomy" id="8319"/>
    <lineage>
        <taxon>Eukaryota</taxon>
        <taxon>Metazoa</taxon>
        <taxon>Chordata</taxon>
        <taxon>Craniata</taxon>
        <taxon>Vertebrata</taxon>
        <taxon>Euteleostomi</taxon>
        <taxon>Amphibia</taxon>
        <taxon>Batrachia</taxon>
        <taxon>Caudata</taxon>
        <taxon>Salamandroidea</taxon>
        <taxon>Salamandridae</taxon>
        <taxon>Pleurodelinae</taxon>
        <taxon>Pleurodeles</taxon>
    </lineage>
</organism>
<name>A0AAV7QCE2_PLEWA</name>
<dbReference type="Proteomes" id="UP001066276">
    <property type="component" value="Chromosome 6"/>
</dbReference>
<evidence type="ECO:0000313" key="2">
    <source>
        <dbReference type="Proteomes" id="UP001066276"/>
    </source>
</evidence>
<dbReference type="EMBL" id="JANPWB010000010">
    <property type="protein sequence ID" value="KAJ1136825.1"/>
    <property type="molecule type" value="Genomic_DNA"/>
</dbReference>
<gene>
    <name evidence="1" type="ORF">NDU88_003239</name>
</gene>
<keyword evidence="2" id="KW-1185">Reference proteome</keyword>
<sequence length="101" mass="12137">MRSCYQRKAAFESGERVVWRVQHRLKRTYRPTERPVHADVKQDTLRQETCFHRQERRVEETPCFRRSGRHVTRKRDKSTPLNTLNTNLGAWRSSIREDTPG</sequence>
<proteinExistence type="predicted"/>
<dbReference type="AlphaFoldDB" id="A0AAV7QCE2"/>
<accession>A0AAV7QCE2</accession>
<protein>
    <submittedName>
        <fullName evidence="1">Uncharacterized protein</fullName>
    </submittedName>
</protein>
<reference evidence="1" key="1">
    <citation type="journal article" date="2022" name="bioRxiv">
        <title>Sequencing and chromosome-scale assembly of the giantPleurodeles waltlgenome.</title>
        <authorList>
            <person name="Brown T."/>
            <person name="Elewa A."/>
            <person name="Iarovenko S."/>
            <person name="Subramanian E."/>
            <person name="Araus A.J."/>
            <person name="Petzold A."/>
            <person name="Susuki M."/>
            <person name="Suzuki K.-i.T."/>
            <person name="Hayashi T."/>
            <person name="Toyoda A."/>
            <person name="Oliveira C."/>
            <person name="Osipova E."/>
            <person name="Leigh N.D."/>
            <person name="Simon A."/>
            <person name="Yun M.H."/>
        </authorList>
    </citation>
    <scope>NUCLEOTIDE SEQUENCE</scope>
    <source>
        <strain evidence="1">20211129_DDA</strain>
        <tissue evidence="1">Liver</tissue>
    </source>
</reference>
<comment type="caution">
    <text evidence="1">The sequence shown here is derived from an EMBL/GenBank/DDBJ whole genome shotgun (WGS) entry which is preliminary data.</text>
</comment>